<dbReference type="RefSeq" id="WP_011507767.1">
    <property type="nucleotide sequence ID" value="NC_007963.1"/>
</dbReference>
<reference evidence="8" key="3">
    <citation type="journal article" date="2020" name="Process Biochem.">
        <title>Chromohalobacter salixigens uronate dehydrogenase: Directed evolution for improved thermal stability and mutant CsUDH-inc X-ray crystal structure.</title>
        <authorList>
            <person name="Wagschal K."/>
            <person name="Chan V."/>
            <person name="Pereira J.H."/>
            <person name="Zwart P.H."/>
            <person name="Sankaran B."/>
        </authorList>
    </citation>
    <scope>X-RAY CRYSTALLOGRAPHY (2.04 ANGSTROMS)</scope>
</reference>
<protein>
    <submittedName>
        <fullName evidence="5">NAD-dependent epimerase/dehydratase</fullName>
    </submittedName>
</protein>
<keyword evidence="3" id="KW-0520">NAD</keyword>
<dbReference type="STRING" id="290398.Csal_2474"/>
<keyword evidence="2" id="KW-0560">Oxidoreductase</keyword>
<dbReference type="KEGG" id="csa:Csal_2474"/>
<evidence type="ECO:0000259" key="4">
    <source>
        <dbReference type="Pfam" id="PF01370"/>
    </source>
</evidence>
<dbReference type="AlphaFoldDB" id="Q1QUN7"/>
<keyword evidence="7 8" id="KW-0002">3D-structure</keyword>
<reference evidence="7" key="2">
    <citation type="journal article" date="2012" name="Proteins">
        <title>Crystal structure of glucuronic acid dehydrogenase [correction of dehydrogeanse] from Chromohalobacter salexigens.</title>
        <authorList>
            <person name="Ahn J.W."/>
            <person name="Lee S.Y."/>
            <person name="Kim S."/>
            <person name="Kim S.M."/>
            <person name="Lee S.B."/>
            <person name="Kim K.J."/>
        </authorList>
    </citation>
    <scope>X-RAY CRYSTALLOGRAPHY (2.10 ANGSTROMS)</scope>
</reference>
<dbReference type="PANTHER" id="PTHR43103">
    <property type="entry name" value="NUCLEOSIDE-DIPHOSPHATE-SUGAR EPIMERASE"/>
    <property type="match status" value="1"/>
</dbReference>
<dbReference type="Pfam" id="PF01370">
    <property type="entry name" value="Epimerase"/>
    <property type="match status" value="1"/>
</dbReference>
<dbReference type="GeneID" id="95335180"/>
<evidence type="ECO:0000256" key="2">
    <source>
        <dbReference type="ARBA" id="ARBA00023002"/>
    </source>
</evidence>
<evidence type="ECO:0000256" key="1">
    <source>
        <dbReference type="ARBA" id="ARBA00007637"/>
    </source>
</evidence>
<dbReference type="BRENDA" id="1.1.1.203">
    <property type="organism ID" value="8057"/>
</dbReference>
<feature type="domain" description="NAD-dependent epimerase/dehydratase" evidence="4">
    <location>
        <begin position="6"/>
        <end position="168"/>
    </location>
</feature>
<dbReference type="InterPro" id="IPR036291">
    <property type="entry name" value="NAD(P)-bd_dom_sf"/>
</dbReference>
<dbReference type="EvolutionaryTrace" id="Q1QUN7"/>
<sequence length="267" mass="29390">MLNRLLVTGAAGGVGSAIRPHLGTLAHEVRLSDIVDLGAAEAHEEIVACDLADAQAVHDLVKDCDGIIHLGGVSVERPWNDILQANIIGAYNLYEAARNLGKPRIVFASSNHTIGYYPRTTRIDTEVPRRPDSLYGLSKCFGEDLASLYYHKFDIETLNIRIGSCFPKPKDARMMATWLSVDDFMRLMKRAFVAPKLGCTVVYGASANTESWWDNDKSAFLGWVPQDSSEIWREEIEQQAGEIDPDDPAVIYQGGKFVAAGHPDDAE</sequence>
<dbReference type="Proteomes" id="UP000000239">
    <property type="component" value="Chromosome"/>
</dbReference>
<evidence type="ECO:0000313" key="5">
    <source>
        <dbReference type="EMBL" id="ABE59821.1"/>
    </source>
</evidence>
<dbReference type="HOGENOM" id="CLU_079334_0_0_6"/>
<dbReference type="PDB" id="6MFH">
    <property type="method" value="X-ray"/>
    <property type="resolution" value="2.04 A"/>
    <property type="chains" value="A=1-267"/>
</dbReference>
<dbReference type="SMR" id="Q1QUN7"/>
<evidence type="ECO:0000256" key="3">
    <source>
        <dbReference type="ARBA" id="ARBA00023027"/>
    </source>
</evidence>
<dbReference type="GO" id="GO:0016491">
    <property type="term" value="F:oxidoreductase activity"/>
    <property type="evidence" value="ECO:0007669"/>
    <property type="project" value="UniProtKB-KW"/>
</dbReference>
<dbReference type="PDBsum" id="3AY3"/>
<accession>Q1QUN7</accession>
<dbReference type="eggNOG" id="COG0451">
    <property type="taxonomic scope" value="Bacteria"/>
</dbReference>
<dbReference type="Gene3D" id="3.40.50.720">
    <property type="entry name" value="NAD(P)-binding Rossmann-like Domain"/>
    <property type="match status" value="1"/>
</dbReference>
<dbReference type="InterPro" id="IPR001509">
    <property type="entry name" value="Epimerase_deHydtase"/>
</dbReference>
<dbReference type="PDBsum" id="6MFH"/>
<dbReference type="PDB" id="3AY3">
    <property type="method" value="X-ray"/>
    <property type="resolution" value="2.10 A"/>
    <property type="chains" value="A/B/C/D=1-267"/>
</dbReference>
<dbReference type="SUPFAM" id="SSF51735">
    <property type="entry name" value="NAD(P)-binding Rossmann-fold domains"/>
    <property type="match status" value="1"/>
</dbReference>
<name>Q1QUN7_CHRI1</name>
<organism evidence="5 6">
    <name type="scientific">Chromohalobacter israelensis (strain ATCC BAA-138 / DSM 3043 / CIP 106854 / NCIMB 13768 / 1H11)</name>
    <name type="common">Chromohalobacter salexigens</name>
    <dbReference type="NCBI Taxonomy" id="290398"/>
    <lineage>
        <taxon>Bacteria</taxon>
        <taxon>Pseudomonadati</taxon>
        <taxon>Pseudomonadota</taxon>
        <taxon>Gammaproteobacteria</taxon>
        <taxon>Oceanospirillales</taxon>
        <taxon>Halomonadaceae</taxon>
        <taxon>Chromohalobacter</taxon>
    </lineage>
</organism>
<keyword evidence="6" id="KW-1185">Reference proteome</keyword>
<dbReference type="OrthoDB" id="8770295at2"/>
<gene>
    <name evidence="5" type="ordered locus">Csal_2474</name>
</gene>
<dbReference type="EMBL" id="CP000285">
    <property type="protein sequence ID" value="ABE59821.1"/>
    <property type="molecule type" value="Genomic_DNA"/>
</dbReference>
<evidence type="ECO:0007829" key="7">
    <source>
        <dbReference type="PDB" id="3AY3"/>
    </source>
</evidence>
<proteinExistence type="evidence at protein level"/>
<evidence type="ECO:0007829" key="8">
    <source>
        <dbReference type="PDB" id="6MFH"/>
    </source>
</evidence>
<dbReference type="PANTHER" id="PTHR43103:SF5">
    <property type="entry name" value="4-EPIMERASE, PUTATIVE (AFU_ORTHOLOGUE AFUA_7G00360)-RELATED"/>
    <property type="match status" value="1"/>
</dbReference>
<evidence type="ECO:0000313" key="6">
    <source>
        <dbReference type="Proteomes" id="UP000000239"/>
    </source>
</evidence>
<reference evidence="5 6" key="1">
    <citation type="journal article" date="2011" name="Stand. Genomic Sci.">
        <title>Complete genome sequence of the halophilic and highly halotolerant Chromohalobacter salexigens type strain (1H11(T)).</title>
        <authorList>
            <person name="Copeland A."/>
            <person name="O'Connor K."/>
            <person name="Lucas S."/>
            <person name="Lapidus A."/>
            <person name="Berry K.W."/>
            <person name="Detter J.C."/>
            <person name="Del Rio T.G."/>
            <person name="Hammon N."/>
            <person name="Dalin E."/>
            <person name="Tice H."/>
            <person name="Pitluck S."/>
            <person name="Bruce D."/>
            <person name="Goodwin L."/>
            <person name="Han C."/>
            <person name="Tapia R."/>
            <person name="Saunders E."/>
            <person name="Schmutz J."/>
            <person name="Brettin T."/>
            <person name="Larimer F."/>
            <person name="Land M."/>
            <person name="Hauser L."/>
            <person name="Vargas C."/>
            <person name="Nieto J.J."/>
            <person name="Kyrpides N.C."/>
            <person name="Ivanova N."/>
            <person name="Goker M."/>
            <person name="Klenk H.P."/>
            <person name="Csonka L.N."/>
            <person name="Woyke T."/>
        </authorList>
    </citation>
    <scope>NUCLEOTIDE SEQUENCE [LARGE SCALE GENOMIC DNA]</scope>
    <source>
        <strain evidence="6">ATCC BAA-138 / DSM 3043 / CIP 106854 / NCIMB 13768 / 1H11</strain>
    </source>
</reference>
<comment type="similarity">
    <text evidence="1">Belongs to the NAD(P)-dependent epimerase/dehydratase family.</text>
</comment>